<evidence type="ECO:0000313" key="19">
    <source>
        <dbReference type="EMBL" id="CAB3372901.1"/>
    </source>
</evidence>
<feature type="compositionally biased region" description="Low complexity" evidence="14">
    <location>
        <begin position="1460"/>
        <end position="1477"/>
    </location>
</feature>
<feature type="compositionally biased region" description="Basic and acidic residues" evidence="14">
    <location>
        <begin position="1315"/>
        <end position="1346"/>
    </location>
</feature>
<dbReference type="InterPro" id="IPR001739">
    <property type="entry name" value="Methyl_CpG_DNA-bd"/>
</dbReference>
<dbReference type="PROSITE" id="PS50827">
    <property type="entry name" value="DDT"/>
    <property type="match status" value="1"/>
</dbReference>
<dbReference type="GO" id="GO:0000785">
    <property type="term" value="C:chromatin"/>
    <property type="evidence" value="ECO:0007669"/>
    <property type="project" value="TreeGrafter"/>
</dbReference>
<dbReference type="InterPro" id="IPR013083">
    <property type="entry name" value="Znf_RING/FYVE/PHD"/>
</dbReference>
<dbReference type="Pfam" id="PF02791">
    <property type="entry name" value="DDT"/>
    <property type="match status" value="1"/>
</dbReference>
<feature type="compositionally biased region" description="Low complexity" evidence="14">
    <location>
        <begin position="352"/>
        <end position="369"/>
    </location>
</feature>
<dbReference type="OrthoDB" id="784962at2759"/>
<feature type="domain" description="PHD-type" evidence="16">
    <location>
        <begin position="1818"/>
        <end position="1868"/>
    </location>
</feature>
<dbReference type="PANTHER" id="PTHR45915:SF2">
    <property type="entry name" value="TOUTATIS, ISOFORM E"/>
    <property type="match status" value="1"/>
</dbReference>
<dbReference type="InterPro" id="IPR036427">
    <property type="entry name" value="Bromodomain-like_sf"/>
</dbReference>
<keyword evidence="7 13" id="KW-0175">Coiled coil</keyword>
<feature type="compositionally biased region" description="Low complexity" evidence="14">
    <location>
        <begin position="1882"/>
        <end position="1924"/>
    </location>
</feature>
<comment type="similarity">
    <text evidence="2">Belongs to the WAL family.</text>
</comment>
<dbReference type="PROSITE" id="PS50982">
    <property type="entry name" value="MBD"/>
    <property type="match status" value="1"/>
</dbReference>
<feature type="compositionally biased region" description="Acidic residues" evidence="14">
    <location>
        <begin position="525"/>
        <end position="541"/>
    </location>
</feature>
<organism evidence="19 20">
    <name type="scientific">Cloeon dipterum</name>
    <dbReference type="NCBI Taxonomy" id="197152"/>
    <lineage>
        <taxon>Eukaryota</taxon>
        <taxon>Metazoa</taxon>
        <taxon>Ecdysozoa</taxon>
        <taxon>Arthropoda</taxon>
        <taxon>Hexapoda</taxon>
        <taxon>Insecta</taxon>
        <taxon>Pterygota</taxon>
        <taxon>Palaeoptera</taxon>
        <taxon>Ephemeroptera</taxon>
        <taxon>Pisciforma</taxon>
        <taxon>Baetidae</taxon>
        <taxon>Cloeon</taxon>
    </lineage>
</organism>
<dbReference type="InterPro" id="IPR028942">
    <property type="entry name" value="WHIM1_dom"/>
</dbReference>
<dbReference type="InterPro" id="IPR018501">
    <property type="entry name" value="DDT_dom"/>
</dbReference>
<dbReference type="PROSITE" id="PS50014">
    <property type="entry name" value="BROMODOMAIN_2"/>
    <property type="match status" value="1"/>
</dbReference>
<feature type="compositionally biased region" description="Basic and acidic residues" evidence="14">
    <location>
        <begin position="555"/>
        <end position="566"/>
    </location>
</feature>
<evidence type="ECO:0000256" key="8">
    <source>
        <dbReference type="ARBA" id="ARBA00023117"/>
    </source>
</evidence>
<dbReference type="PROSITE" id="PS00633">
    <property type="entry name" value="BROMODOMAIN_1"/>
    <property type="match status" value="1"/>
</dbReference>
<dbReference type="InterPro" id="IPR037374">
    <property type="entry name" value="BAZ2A/B_Bromo"/>
</dbReference>
<keyword evidence="10" id="KW-0539">Nucleus</keyword>
<feature type="compositionally biased region" description="Basic residues" evidence="14">
    <location>
        <begin position="405"/>
        <end position="415"/>
    </location>
</feature>
<dbReference type="FunFam" id="3.30.40.10:FF:000199">
    <property type="entry name" value="Bromodomain adjacent to zinc finger domain 2B"/>
    <property type="match status" value="1"/>
</dbReference>
<dbReference type="GO" id="GO:0005634">
    <property type="term" value="C:nucleus"/>
    <property type="evidence" value="ECO:0007669"/>
    <property type="project" value="UniProtKB-SubCell"/>
</dbReference>
<keyword evidence="6" id="KW-0805">Transcription regulation</keyword>
<evidence type="ECO:0000256" key="14">
    <source>
        <dbReference type="SAM" id="MobiDB-lite"/>
    </source>
</evidence>
<dbReference type="PRINTS" id="PR00503">
    <property type="entry name" value="BROMODOMAIN"/>
</dbReference>
<dbReference type="InterPro" id="IPR001965">
    <property type="entry name" value="Znf_PHD"/>
</dbReference>
<dbReference type="InterPro" id="IPR028941">
    <property type="entry name" value="WHIM2_dom"/>
</dbReference>
<dbReference type="SMART" id="SM00571">
    <property type="entry name" value="DDT"/>
    <property type="match status" value="1"/>
</dbReference>
<keyword evidence="4 12" id="KW-0863">Zinc-finger</keyword>
<evidence type="ECO:0000313" key="20">
    <source>
        <dbReference type="Proteomes" id="UP000494165"/>
    </source>
</evidence>
<dbReference type="Gene3D" id="3.30.40.10">
    <property type="entry name" value="Zinc/RING finger domain, C3HC4 (zinc finger)"/>
    <property type="match status" value="2"/>
</dbReference>
<feature type="region of interest" description="Disordered" evidence="14">
    <location>
        <begin position="246"/>
        <end position="269"/>
    </location>
</feature>
<evidence type="ECO:0000259" key="16">
    <source>
        <dbReference type="PROSITE" id="PS50016"/>
    </source>
</evidence>
<feature type="compositionally biased region" description="Basic and acidic residues" evidence="14">
    <location>
        <begin position="1179"/>
        <end position="1188"/>
    </location>
</feature>
<keyword evidence="5" id="KW-0862">Zinc</keyword>
<evidence type="ECO:0000256" key="9">
    <source>
        <dbReference type="ARBA" id="ARBA00023163"/>
    </source>
</evidence>
<evidence type="ECO:0000256" key="13">
    <source>
        <dbReference type="SAM" id="Coils"/>
    </source>
</evidence>
<feature type="domain" description="PHD-type" evidence="16">
    <location>
        <begin position="1764"/>
        <end position="1814"/>
    </location>
</feature>
<dbReference type="InterPro" id="IPR018359">
    <property type="entry name" value="Bromodomain_CS"/>
</dbReference>
<evidence type="ECO:0000259" key="15">
    <source>
        <dbReference type="PROSITE" id="PS50014"/>
    </source>
</evidence>
<dbReference type="CDD" id="cd05503">
    <property type="entry name" value="Bromo_BAZ2A_B_like"/>
    <property type="match status" value="1"/>
</dbReference>
<evidence type="ECO:0000256" key="7">
    <source>
        <dbReference type="ARBA" id="ARBA00023054"/>
    </source>
</evidence>
<dbReference type="Gene3D" id="3.30.890.10">
    <property type="entry name" value="Methyl-cpg-binding Protein 2, Chain A"/>
    <property type="match status" value="1"/>
</dbReference>
<feature type="region of interest" description="Disordered" evidence="14">
    <location>
        <begin position="829"/>
        <end position="851"/>
    </location>
</feature>
<feature type="compositionally biased region" description="Acidic residues" evidence="14">
    <location>
        <begin position="1246"/>
        <end position="1269"/>
    </location>
</feature>
<evidence type="ECO:0000256" key="3">
    <source>
        <dbReference type="ARBA" id="ARBA00022723"/>
    </source>
</evidence>
<feature type="region of interest" description="Disordered" evidence="14">
    <location>
        <begin position="1563"/>
        <end position="1595"/>
    </location>
</feature>
<dbReference type="Pfam" id="PF15612">
    <property type="entry name" value="WHIM1"/>
    <property type="match status" value="1"/>
</dbReference>
<feature type="region of interest" description="Disordered" evidence="14">
    <location>
        <begin position="347"/>
        <end position="481"/>
    </location>
</feature>
<dbReference type="GO" id="GO:0008270">
    <property type="term" value="F:zinc ion binding"/>
    <property type="evidence" value="ECO:0007669"/>
    <property type="project" value="UniProtKB-KW"/>
</dbReference>
<dbReference type="CDD" id="cd15545">
    <property type="entry name" value="PHD_BAZ2A_like"/>
    <property type="match status" value="1"/>
</dbReference>
<feature type="compositionally biased region" description="Polar residues" evidence="14">
    <location>
        <begin position="444"/>
        <end position="456"/>
    </location>
</feature>
<feature type="compositionally biased region" description="Acidic residues" evidence="14">
    <location>
        <begin position="1347"/>
        <end position="1356"/>
    </location>
</feature>
<dbReference type="SMART" id="SM00297">
    <property type="entry name" value="BROMO"/>
    <property type="match status" value="1"/>
</dbReference>
<feature type="region of interest" description="Disordered" evidence="14">
    <location>
        <begin position="1112"/>
        <end position="1188"/>
    </location>
</feature>
<feature type="compositionally biased region" description="Low complexity" evidence="14">
    <location>
        <begin position="416"/>
        <end position="438"/>
    </location>
</feature>
<dbReference type="InterPro" id="IPR016177">
    <property type="entry name" value="DNA-bd_dom_sf"/>
</dbReference>
<feature type="region of interest" description="Disordered" evidence="14">
    <location>
        <begin position="1457"/>
        <end position="1481"/>
    </location>
</feature>
<dbReference type="SUPFAM" id="SSF47370">
    <property type="entry name" value="Bromodomain"/>
    <property type="match status" value="1"/>
</dbReference>
<dbReference type="InterPro" id="IPR001487">
    <property type="entry name" value="Bromodomain"/>
</dbReference>
<reference evidence="19 20" key="1">
    <citation type="submission" date="2020-04" db="EMBL/GenBank/DDBJ databases">
        <authorList>
            <person name="Alioto T."/>
            <person name="Alioto T."/>
            <person name="Gomez Garrido J."/>
        </authorList>
    </citation>
    <scope>NUCLEOTIDE SEQUENCE [LARGE SCALE GENOMIC DNA]</scope>
</reference>
<feature type="compositionally biased region" description="Basic and acidic residues" evidence="14">
    <location>
        <begin position="1"/>
        <end position="19"/>
    </location>
</feature>
<evidence type="ECO:0008006" key="21">
    <source>
        <dbReference type="Google" id="ProtNLM"/>
    </source>
</evidence>
<dbReference type="SUPFAM" id="SSF54171">
    <property type="entry name" value="DNA-binding domain"/>
    <property type="match status" value="1"/>
</dbReference>
<dbReference type="Pfam" id="PF01429">
    <property type="entry name" value="MBD"/>
    <property type="match status" value="1"/>
</dbReference>
<feature type="compositionally biased region" description="Low complexity" evidence="14">
    <location>
        <begin position="176"/>
        <end position="204"/>
    </location>
</feature>
<dbReference type="Proteomes" id="UP000494165">
    <property type="component" value="Unassembled WGS sequence"/>
</dbReference>
<feature type="compositionally biased region" description="Basic and acidic residues" evidence="14">
    <location>
        <begin position="1284"/>
        <end position="1309"/>
    </location>
</feature>
<gene>
    <name evidence="19" type="ORF">CLODIP_2_CD01907</name>
</gene>
<feature type="region of interest" description="Disordered" evidence="14">
    <location>
        <begin position="156"/>
        <end position="228"/>
    </location>
</feature>
<feature type="region of interest" description="Disordered" evidence="14">
    <location>
        <begin position="1868"/>
        <end position="1931"/>
    </location>
</feature>
<feature type="domain" description="DDT" evidence="17">
    <location>
        <begin position="894"/>
        <end position="958"/>
    </location>
</feature>
<feature type="domain" description="MBD" evidence="18">
    <location>
        <begin position="582"/>
        <end position="655"/>
    </location>
</feature>
<feature type="domain" description="Bromo" evidence="15">
    <location>
        <begin position="1948"/>
        <end position="2018"/>
    </location>
</feature>
<dbReference type="SUPFAM" id="SSF57903">
    <property type="entry name" value="FYVE/PHD zinc finger"/>
    <property type="match status" value="2"/>
</dbReference>
<feature type="compositionally biased region" description="Basic and acidic residues" evidence="14">
    <location>
        <begin position="1124"/>
        <end position="1151"/>
    </location>
</feature>
<dbReference type="PANTHER" id="PTHR45915">
    <property type="entry name" value="TRANSCRIPTION INTERMEDIARY FACTOR"/>
    <property type="match status" value="1"/>
</dbReference>
<keyword evidence="20" id="KW-1185">Reference proteome</keyword>
<accession>A0A8S1CUH3</accession>
<dbReference type="SMART" id="SM00391">
    <property type="entry name" value="MBD"/>
    <property type="match status" value="1"/>
</dbReference>
<keyword evidence="3" id="KW-0479">Metal-binding</keyword>
<dbReference type="Gene3D" id="1.20.920.10">
    <property type="entry name" value="Bromodomain-like"/>
    <property type="match status" value="1"/>
</dbReference>
<feature type="region of interest" description="Disordered" evidence="14">
    <location>
        <begin position="512"/>
        <end position="589"/>
    </location>
</feature>
<dbReference type="CDD" id="cd15532">
    <property type="entry name" value="PHD2_CHD_II"/>
    <property type="match status" value="1"/>
</dbReference>
<evidence type="ECO:0000256" key="12">
    <source>
        <dbReference type="PROSITE-ProRule" id="PRU00146"/>
    </source>
</evidence>
<feature type="region of interest" description="Disordered" evidence="14">
    <location>
        <begin position="1694"/>
        <end position="1718"/>
    </location>
</feature>
<dbReference type="Pfam" id="PF00628">
    <property type="entry name" value="PHD"/>
    <property type="match status" value="2"/>
</dbReference>
<dbReference type="InterPro" id="IPR011011">
    <property type="entry name" value="Znf_FYVE_PHD"/>
</dbReference>
<feature type="compositionally biased region" description="Acidic residues" evidence="14">
    <location>
        <begin position="1152"/>
        <end position="1162"/>
    </location>
</feature>
<keyword evidence="8 11" id="KW-0103">Bromodomain</keyword>
<sequence>MDKDGGKESRGGSSKDHHSSIPHMPPGATPNLLDSLFAQSLFNAAQPGGFGNHFPGSYSMLGRPPPSAQNSAYGIPPSSSAGPYGGLGTLSAAANQAASLGINSASAWWNMASQIAAQDYLARLSGSLQFGGLTGESLVPGFDLLQAQQALAAAATTAPVKSSGKHSSKSERRSNSHANSSSSHHTSTASSTSKSSPSITTSSSLPAGIPASSASRVSDPASILGGVRLPPDTEIIKYTSSIVGPKIPGTTNRGRKKTISLDPPSVSVLPTNMMHPSASGPTSASMLMTDHHRRGSRGSGAKSRQNVIIAVQNRRCLLTPFSFSAEQKEAARRSGSPVDRVEVIKLPASSPATTNGGSGMSSSNLASLTVPSYGGGSSEQGEDAPLNLSMKPAHSTPLPASEKQSRRKPGPRPRRVPQNPSGQSAPSPSPSFAQLFASIDGPRPTSSAYSSANSGNEDSDSQTKDRPRNLGRGVSKPKKNTVASLLAQSRALGIKPTVASLNHHQVSLLKPPSLQSDCKKMGITSDDDSSLPDVSSDESDDVNAMLGSDSDSADEERGRGRKRESTDPEDGPSSAKRHRSSASMERDLRIPLSRGWKRETLICGLGKSGSVKGEVSYNSPCGQRFKNCTDILKFLEAQGITDLNKDNFNFSSKLVLGDFLQPLMQGVKAPEDCLRLTEEEVVMRVEQLRVYKAATASSKPKQSRNYRRMREEEYLRRQYEAQHLARIAQGHKLAQQLEKEKSQMAAREAKRLAKEEAQKIKEQLRIMKEHEKFERQETLRREREHKAMQMHEEREHKRQQAVLLKEQERERRRQHMVLVKSLESRRRFEDREKRRLEQKAEKQASRERREEQRRAEIELLRELRKPAEDMALFATPEHKDMPILNRIPGLKLAGEAFADTLMVFEFLHNFGETLGFDMESLPCLNSLQMALLNDEEAEEELLSVMTHLLVCAIEDPGIPNPARHTTLLGQSLRQADITHTNLSEILRIYLYANATGEVKALYGVTYEREREKKEPNRNQAFLDRMKDNQTCIMSEWLRTTPFLALSPTRKAAILAFICNELLQNKAVCRQIDASIENVAQLRKDRWAIDGKIRKLRIMHGRKARMEQIAAVTKQHENSLAPPTPEKEGMDGGESKDGTKDLEKSEPDKKNDIDDDDDEESGNESEGTTAEVEVPEEDEDKKMTAEELQKKLEKVSKQSEQWMQDLSSAAQQLRAICFGQDRYWRRYWSLPRAGGIFVEAIESAEPEMFSEGEDGPEEPEEIDEAAAAEDEGNKDGKDADEEKLEEASEKQDEDAEKKEAIVENGLKEEKEDTPDVEMKDESLVEKPEAEAVKAEPIKAEATPKKEEPEEMEEDDLDNSERFNPINHLMRWGSPSIYNGAKDLNGSYNSKLENSTTSTYSGMASPGNLSLVDKQWFSLIPKDACDENSLTKPPHRSSAIGVPLTKGVSEIRIPWFPRPQTSASPLPAASPAPSSRPSLCDSPPLYSAEETALHIEHLKRLGETVESEPRPIPRDKRRGWWRITDPEKMQTLITNCHPRGVRERELKRTVSRYMEYVAESGSQLCAPGDTISTDLSTGDEAKPVSKSAPSRDEPDAWSEKVALRVDMLMLEQVEALEDRVANASMQVKGWKVPPRASTDETIQFRASCLTPDDEDEERQDPVMIAKERLADLEAAIERRYLKPPLGTSCELSLSNLQASDQHKAPPSPSSPSGEPDTLPKGLVTWRDGVVKAKTAAQLAIVFYMLEASIAWDKSIMKAVSDSSANMSNCQFCSSGDNEDKLLLCDGCDKGYHMYCFKPKIESVPDGDWYCFECRNKATGERNCIVCGKRGVGKNLVLCDSCPRAYHLECLTPPIAKVPRGKWFCPSCNSKNPKKRGRRPKMSESEGSSVVGGDYEGTASTTVTSTSTTNTSSSPPSSTPANSASPPAKKDRNKKLARELTACKTLLDELEAHDEAWPFLLPVNTKQFPTYRKIIRSPMDLSTIRKRLTEGVYKGREEFCADVRVIFNNCETFNEDDSPVGKAGHSMRSFFEARWIELWNGNQH</sequence>
<dbReference type="GO" id="GO:0003677">
    <property type="term" value="F:DNA binding"/>
    <property type="evidence" value="ECO:0007669"/>
    <property type="project" value="InterPro"/>
</dbReference>
<evidence type="ECO:0000259" key="18">
    <source>
        <dbReference type="PROSITE" id="PS50982"/>
    </source>
</evidence>
<feature type="region of interest" description="Disordered" evidence="14">
    <location>
        <begin position="1246"/>
        <end position="1359"/>
    </location>
</feature>
<dbReference type="Pfam" id="PF00439">
    <property type="entry name" value="Bromodomain"/>
    <property type="match status" value="1"/>
</dbReference>
<comment type="subcellular location">
    <subcellularLocation>
        <location evidence="1">Nucleus</location>
    </subcellularLocation>
</comment>
<feature type="region of interest" description="Disordered" evidence="14">
    <location>
        <begin position="1"/>
        <end position="32"/>
    </location>
</feature>
<evidence type="ECO:0000256" key="5">
    <source>
        <dbReference type="ARBA" id="ARBA00022833"/>
    </source>
</evidence>
<protein>
    <recommendedName>
        <fullName evidence="21">Bromodomain adjacent to zinc finger domain protein 2B</fullName>
    </recommendedName>
</protein>
<comment type="caution">
    <text evidence="19">The sequence shown here is derived from an EMBL/GenBank/DDBJ whole genome shotgun (WGS) entry which is preliminary data.</text>
</comment>
<evidence type="ECO:0000256" key="1">
    <source>
        <dbReference type="ARBA" id="ARBA00004123"/>
    </source>
</evidence>
<evidence type="ECO:0000256" key="11">
    <source>
        <dbReference type="PROSITE-ProRule" id="PRU00035"/>
    </source>
</evidence>
<evidence type="ECO:0000256" key="2">
    <source>
        <dbReference type="ARBA" id="ARBA00007444"/>
    </source>
</evidence>
<dbReference type="Pfam" id="PF15613">
    <property type="entry name" value="WSD"/>
    <property type="match status" value="1"/>
</dbReference>
<dbReference type="PROSITE" id="PS50016">
    <property type="entry name" value="ZF_PHD_2"/>
    <property type="match status" value="2"/>
</dbReference>
<feature type="coiled-coil region" evidence="13">
    <location>
        <begin position="743"/>
        <end position="770"/>
    </location>
</feature>
<feature type="compositionally biased region" description="Basic and acidic residues" evidence="14">
    <location>
        <begin position="1577"/>
        <end position="1595"/>
    </location>
</feature>
<proteinExistence type="inferred from homology"/>
<evidence type="ECO:0000256" key="6">
    <source>
        <dbReference type="ARBA" id="ARBA00023015"/>
    </source>
</evidence>
<evidence type="ECO:0000256" key="4">
    <source>
        <dbReference type="ARBA" id="ARBA00022771"/>
    </source>
</evidence>
<evidence type="ECO:0000256" key="10">
    <source>
        <dbReference type="ARBA" id="ARBA00023242"/>
    </source>
</evidence>
<name>A0A8S1CUH3_9INSE</name>
<dbReference type="SMART" id="SM00249">
    <property type="entry name" value="PHD"/>
    <property type="match status" value="2"/>
</dbReference>
<evidence type="ECO:0000259" key="17">
    <source>
        <dbReference type="PROSITE" id="PS50827"/>
    </source>
</evidence>
<keyword evidence="9" id="KW-0804">Transcription</keyword>
<dbReference type="EMBL" id="CADEPI010000077">
    <property type="protein sequence ID" value="CAB3372901.1"/>
    <property type="molecule type" value="Genomic_DNA"/>
</dbReference>
<dbReference type="InterPro" id="IPR019787">
    <property type="entry name" value="Znf_PHD-finger"/>
</dbReference>